<dbReference type="Gene3D" id="3.30.420.40">
    <property type="match status" value="2"/>
</dbReference>
<dbReference type="InterPro" id="IPR020823">
    <property type="entry name" value="Cell_div_FtsA"/>
</dbReference>
<dbReference type="PIRSF" id="PIRSF003101">
    <property type="entry name" value="FtsA"/>
    <property type="match status" value="1"/>
</dbReference>
<evidence type="ECO:0000256" key="1">
    <source>
        <dbReference type="ARBA" id="ARBA00022475"/>
    </source>
</evidence>
<dbReference type="STRING" id="573413.Spirs_1551"/>
<evidence type="ECO:0000256" key="5">
    <source>
        <dbReference type="HAMAP-Rule" id="MF_02033"/>
    </source>
</evidence>
<dbReference type="InterPro" id="IPR043129">
    <property type="entry name" value="ATPase_NBD"/>
</dbReference>
<dbReference type="Pfam" id="PF14450">
    <property type="entry name" value="FtsA"/>
    <property type="match status" value="2"/>
</dbReference>
<dbReference type="EMBL" id="CP002116">
    <property type="protein sequence ID" value="ADK80678.1"/>
    <property type="molecule type" value="Genomic_DNA"/>
</dbReference>
<evidence type="ECO:0000313" key="8">
    <source>
        <dbReference type="EMBL" id="ADK80678.1"/>
    </source>
</evidence>
<protein>
    <recommendedName>
        <fullName evidence="5 6">Cell division protein FtsA</fullName>
    </recommendedName>
</protein>
<dbReference type="CDD" id="cd24048">
    <property type="entry name" value="ASKHA_NBD_FtsA"/>
    <property type="match status" value="1"/>
</dbReference>
<dbReference type="GO" id="GO:0032153">
    <property type="term" value="C:cell division site"/>
    <property type="evidence" value="ECO:0007669"/>
    <property type="project" value="UniProtKB-UniRule"/>
</dbReference>
<comment type="subunit">
    <text evidence="5">Self-interacts. Interacts with FtsZ.</text>
</comment>
<dbReference type="PANTHER" id="PTHR32432">
    <property type="entry name" value="CELL DIVISION PROTEIN FTSA-RELATED"/>
    <property type="match status" value="1"/>
</dbReference>
<evidence type="ECO:0000256" key="4">
    <source>
        <dbReference type="ARBA" id="ARBA00023306"/>
    </source>
</evidence>
<keyword evidence="3 5" id="KW-0472">Membrane</keyword>
<dbReference type="NCBIfam" id="TIGR01174">
    <property type="entry name" value="ftsA"/>
    <property type="match status" value="1"/>
</dbReference>
<dbReference type="OrthoDB" id="9768127at2"/>
<evidence type="ECO:0000313" key="9">
    <source>
        <dbReference type="Proteomes" id="UP000002318"/>
    </source>
</evidence>
<dbReference type="eggNOG" id="COG0849">
    <property type="taxonomic scope" value="Bacteria"/>
</dbReference>
<reference evidence="8 9" key="1">
    <citation type="journal article" date="2010" name="Stand. Genomic Sci.">
        <title>Complete genome sequence of Spirochaeta smaragdinae type strain (SEBR 4228).</title>
        <authorList>
            <person name="Mavromatis K."/>
            <person name="Yasawong M."/>
            <person name="Chertkov O."/>
            <person name="Lapidus A."/>
            <person name="Lucas S."/>
            <person name="Nolan M."/>
            <person name="Del Rio T.G."/>
            <person name="Tice H."/>
            <person name="Cheng J.F."/>
            <person name="Pitluck S."/>
            <person name="Liolios K."/>
            <person name="Ivanova N."/>
            <person name="Tapia R."/>
            <person name="Han C."/>
            <person name="Bruce D."/>
            <person name="Goodwin L."/>
            <person name="Pati A."/>
            <person name="Chen A."/>
            <person name="Palaniappan K."/>
            <person name="Land M."/>
            <person name="Hauser L."/>
            <person name="Chang Y.J."/>
            <person name="Jeffries C.D."/>
            <person name="Detter J.C."/>
            <person name="Rohde M."/>
            <person name="Brambilla E."/>
            <person name="Spring S."/>
            <person name="Goker M."/>
            <person name="Sikorski J."/>
            <person name="Woyke T."/>
            <person name="Bristow J."/>
            <person name="Eisen J.A."/>
            <person name="Markowitz V."/>
            <person name="Hugenholtz P."/>
            <person name="Klenk H.P."/>
            <person name="Kyrpides N.C."/>
        </authorList>
    </citation>
    <scope>NUCLEOTIDE SEQUENCE [LARGE SCALE GENOMIC DNA]</scope>
    <source>
        <strain evidence="9">DSM 11293 / JCM 15392 / SEBR 4228</strain>
    </source>
</reference>
<dbReference type="HOGENOM" id="CLU_037850_3_2_12"/>
<sequence>MPVDDMIVGLDIGTTKVCAVIGEFDENNRLQITGVGTSPSEGLRRGVVINIESTMRSVTSAIEAAEMMSGREVLHLVTGIAGAHIEGINSRGVVAVTGKGREINREDIGRVIDAAKAIVIPMDREVIHVIPQEFVVDDQGGIKDPLDMIGIRLEAEVHIVTGSVTSAQNLLKCVNRAGFRVKDIVLQPLAAAGAVLTEEEKEMGVLLIDLGGGTTDILVYIDGAPYHTNVLALGGGQVTSDLSFMLKIPNEAAERIKRESGVCYLPLVDKDEDVVIRGIGGWPSVTVQRREVCKIIQPRMAEIYNLVKEQLMKKDYLRHLGGGVVLTGGGAMIPGAAELAQEIFGRRARVGVPTKLGGLSDVYQTPIYSTAVGLVLYEAAQIQSEGGASVSPRRSGSGMMAKLKNWMKEFF</sequence>
<dbReference type="RefSeq" id="WP_013254142.1">
    <property type="nucleotide sequence ID" value="NC_014364.1"/>
</dbReference>
<comment type="function">
    <text evidence="5 6">Cell division protein that is involved in the assembly of the Z ring. May serve as a membrane anchor for the Z ring.</text>
</comment>
<comment type="similarity">
    <text evidence="5 6">Belongs to the FtsA/MreB family.</text>
</comment>
<dbReference type="Pfam" id="PF02491">
    <property type="entry name" value="SHS2_FTSA"/>
    <property type="match status" value="1"/>
</dbReference>
<accession>E1R5R3</accession>
<dbReference type="Proteomes" id="UP000002318">
    <property type="component" value="Chromosome"/>
</dbReference>
<dbReference type="SMART" id="SM00842">
    <property type="entry name" value="FtsA"/>
    <property type="match status" value="1"/>
</dbReference>
<organism evidence="8 9">
    <name type="scientific">Sediminispirochaeta smaragdinae (strain DSM 11293 / JCM 15392 / SEBR 4228)</name>
    <name type="common">Spirochaeta smaragdinae</name>
    <dbReference type="NCBI Taxonomy" id="573413"/>
    <lineage>
        <taxon>Bacteria</taxon>
        <taxon>Pseudomonadati</taxon>
        <taxon>Spirochaetota</taxon>
        <taxon>Spirochaetia</taxon>
        <taxon>Spirochaetales</taxon>
        <taxon>Spirochaetaceae</taxon>
        <taxon>Sediminispirochaeta</taxon>
    </lineage>
</organism>
<dbReference type="KEGG" id="ssm:Spirs_1551"/>
<evidence type="ECO:0000256" key="3">
    <source>
        <dbReference type="ARBA" id="ARBA00023136"/>
    </source>
</evidence>
<dbReference type="InterPro" id="IPR050696">
    <property type="entry name" value="FtsA/MreB"/>
</dbReference>
<keyword evidence="2 5" id="KW-0132">Cell division</keyword>
<dbReference type="PANTHER" id="PTHR32432:SF4">
    <property type="entry name" value="CELL DIVISION PROTEIN FTSA"/>
    <property type="match status" value="1"/>
</dbReference>
<dbReference type="GO" id="GO:0009898">
    <property type="term" value="C:cytoplasmic side of plasma membrane"/>
    <property type="evidence" value="ECO:0007669"/>
    <property type="project" value="UniProtKB-UniRule"/>
</dbReference>
<dbReference type="HAMAP" id="MF_02033">
    <property type="entry name" value="FtsA"/>
    <property type="match status" value="1"/>
</dbReference>
<evidence type="ECO:0000256" key="6">
    <source>
        <dbReference type="PIRNR" id="PIRNR003101"/>
    </source>
</evidence>
<name>E1R5R3_SEDSS</name>
<comment type="subcellular location">
    <subcellularLocation>
        <location evidence="5">Cell inner membrane</location>
        <topology evidence="5">Peripheral membrane protein</topology>
        <orientation evidence="5">Cytoplasmic side</orientation>
    </subcellularLocation>
    <text evidence="5">Localizes to the Z ring in an FtsZ-dependent manner. Targeted to the membrane through a conserved C-terminal amphipathic helix.</text>
</comment>
<dbReference type="GO" id="GO:0043093">
    <property type="term" value="P:FtsZ-dependent cytokinesis"/>
    <property type="evidence" value="ECO:0007669"/>
    <property type="project" value="UniProtKB-UniRule"/>
</dbReference>
<feature type="domain" description="SHS2" evidence="7">
    <location>
        <begin position="7"/>
        <end position="195"/>
    </location>
</feature>
<evidence type="ECO:0000259" key="7">
    <source>
        <dbReference type="SMART" id="SM00842"/>
    </source>
</evidence>
<dbReference type="AlphaFoldDB" id="E1R5R3"/>
<keyword evidence="1 5" id="KW-1003">Cell membrane</keyword>
<dbReference type="InterPro" id="IPR003494">
    <property type="entry name" value="SHS2_FtsA"/>
</dbReference>
<evidence type="ECO:0000256" key="2">
    <source>
        <dbReference type="ARBA" id="ARBA00022618"/>
    </source>
</evidence>
<keyword evidence="4 5" id="KW-0131">Cell cycle</keyword>
<keyword evidence="9" id="KW-1185">Reference proteome</keyword>
<dbReference type="Gene3D" id="3.30.1490.110">
    <property type="match status" value="1"/>
</dbReference>
<keyword evidence="5" id="KW-0997">Cell inner membrane</keyword>
<proteinExistence type="inferred from homology"/>
<dbReference type="SUPFAM" id="SSF53067">
    <property type="entry name" value="Actin-like ATPase domain"/>
    <property type="match status" value="2"/>
</dbReference>
<gene>
    <name evidence="5" type="primary">ftsA</name>
    <name evidence="8" type="ordered locus">Spirs_1551</name>
</gene>